<dbReference type="PANTHER" id="PTHR15907">
    <property type="entry name" value="DUF614 FAMILY PROTEIN-RELATED"/>
    <property type="match status" value="1"/>
</dbReference>
<dbReference type="InterPro" id="IPR006461">
    <property type="entry name" value="PLAC_motif_containing"/>
</dbReference>
<gene>
    <name evidence="2" type="ORF">V6N12_006111</name>
</gene>
<accession>A0ABR2EX10</accession>
<organism evidence="2 3">
    <name type="scientific">Hibiscus sabdariffa</name>
    <name type="common">roselle</name>
    <dbReference type="NCBI Taxonomy" id="183260"/>
    <lineage>
        <taxon>Eukaryota</taxon>
        <taxon>Viridiplantae</taxon>
        <taxon>Streptophyta</taxon>
        <taxon>Embryophyta</taxon>
        <taxon>Tracheophyta</taxon>
        <taxon>Spermatophyta</taxon>
        <taxon>Magnoliopsida</taxon>
        <taxon>eudicotyledons</taxon>
        <taxon>Gunneridae</taxon>
        <taxon>Pentapetalae</taxon>
        <taxon>rosids</taxon>
        <taxon>malvids</taxon>
        <taxon>Malvales</taxon>
        <taxon>Malvaceae</taxon>
        <taxon>Malvoideae</taxon>
        <taxon>Hibiscus</taxon>
    </lineage>
</organism>
<comment type="caution">
    <text evidence="2">The sequence shown here is derived from an EMBL/GenBank/DDBJ whole genome shotgun (WGS) entry which is preliminary data.</text>
</comment>
<evidence type="ECO:0000313" key="3">
    <source>
        <dbReference type="Proteomes" id="UP001472677"/>
    </source>
</evidence>
<sequence>MSKFQDEAQWSVGFCDCLSDMKTCCTACWCPCITFGQIAEIADKGSTSCGTSGALYTLIMFITGCPCLYSCFYRSKLRNQYNLKGGGCGDCMRHFCCETCALTQEYRELENRGFDMSIAMSKSQDEAQWSVGFCDCLSDMKTSCTACWCPCITFGRIAEIADKGSTSCGASGALYTLIMFIAGCPCLYSCFYRSKLRNWYNLKGGGRGDCMRHFCCETCALTQEYRELENRGFDMSIGWHANVEKNPGLAMAPPVEKGMNR</sequence>
<name>A0ABR2EX10_9ROSI</name>
<keyword evidence="1" id="KW-1133">Transmembrane helix</keyword>
<dbReference type="NCBIfam" id="TIGR01571">
    <property type="entry name" value="A_thal_Cys_rich"/>
    <property type="match status" value="2"/>
</dbReference>
<feature type="transmembrane region" description="Helical" evidence="1">
    <location>
        <begin position="172"/>
        <end position="191"/>
    </location>
</feature>
<reference evidence="2 3" key="1">
    <citation type="journal article" date="2024" name="G3 (Bethesda)">
        <title>Genome assembly of Hibiscus sabdariffa L. provides insights into metabolisms of medicinal natural products.</title>
        <authorList>
            <person name="Kim T."/>
        </authorList>
    </citation>
    <scope>NUCLEOTIDE SEQUENCE [LARGE SCALE GENOMIC DNA]</scope>
    <source>
        <strain evidence="2">TK-2024</strain>
        <tissue evidence="2">Old leaves</tissue>
    </source>
</reference>
<keyword evidence="1" id="KW-0472">Membrane</keyword>
<evidence type="ECO:0008006" key="4">
    <source>
        <dbReference type="Google" id="ProtNLM"/>
    </source>
</evidence>
<proteinExistence type="predicted"/>
<evidence type="ECO:0000313" key="2">
    <source>
        <dbReference type="EMBL" id="KAK8567529.1"/>
    </source>
</evidence>
<dbReference type="Proteomes" id="UP001472677">
    <property type="component" value="Unassembled WGS sequence"/>
</dbReference>
<evidence type="ECO:0000256" key="1">
    <source>
        <dbReference type="SAM" id="Phobius"/>
    </source>
</evidence>
<dbReference type="Pfam" id="PF04749">
    <property type="entry name" value="PLAC8"/>
    <property type="match status" value="2"/>
</dbReference>
<protein>
    <recommendedName>
        <fullName evidence="4">Protein PLANT CADMIUM RESISTANCE 2-like</fullName>
    </recommendedName>
</protein>
<dbReference type="EMBL" id="JBBPBM010000009">
    <property type="protein sequence ID" value="KAK8567529.1"/>
    <property type="molecule type" value="Genomic_DNA"/>
</dbReference>
<keyword evidence="1" id="KW-0812">Transmembrane</keyword>
<keyword evidence="3" id="KW-1185">Reference proteome</keyword>